<dbReference type="PANTHER" id="PTHR21389">
    <property type="entry name" value="P53 INDUCED PROTEIN"/>
    <property type="match status" value="1"/>
</dbReference>
<dbReference type="GO" id="GO:0016020">
    <property type="term" value="C:membrane"/>
    <property type="evidence" value="ECO:0007669"/>
    <property type="project" value="UniProtKB-SubCell"/>
</dbReference>
<feature type="region of interest" description="Disordered" evidence="5">
    <location>
        <begin position="488"/>
        <end position="542"/>
    </location>
</feature>
<name>A0A5C3ERY1_9BASI</name>
<evidence type="ECO:0000256" key="4">
    <source>
        <dbReference type="ARBA" id="ARBA00023136"/>
    </source>
</evidence>
<keyword evidence="3 6" id="KW-1133">Transmembrane helix</keyword>
<evidence type="ECO:0000256" key="2">
    <source>
        <dbReference type="ARBA" id="ARBA00022692"/>
    </source>
</evidence>
<dbReference type="InterPro" id="IPR059112">
    <property type="entry name" value="CysZ/EI24"/>
</dbReference>
<feature type="transmembrane region" description="Helical" evidence="6">
    <location>
        <begin position="111"/>
        <end position="134"/>
    </location>
</feature>
<evidence type="ECO:0000256" key="5">
    <source>
        <dbReference type="SAM" id="MobiDB-lite"/>
    </source>
</evidence>
<dbReference type="OrthoDB" id="266518at2759"/>
<proteinExistence type="predicted"/>
<dbReference type="GO" id="GO:0005783">
    <property type="term" value="C:endoplasmic reticulum"/>
    <property type="evidence" value="ECO:0007669"/>
    <property type="project" value="TreeGrafter"/>
</dbReference>
<feature type="transmembrane region" description="Helical" evidence="6">
    <location>
        <begin position="301"/>
        <end position="320"/>
    </location>
</feature>
<dbReference type="AlphaFoldDB" id="A0A5C3ERY1"/>
<feature type="transmembrane region" description="Helical" evidence="6">
    <location>
        <begin position="154"/>
        <end position="175"/>
    </location>
</feature>
<evidence type="ECO:0000256" key="3">
    <source>
        <dbReference type="ARBA" id="ARBA00022989"/>
    </source>
</evidence>
<dbReference type="GO" id="GO:0016236">
    <property type="term" value="P:macroautophagy"/>
    <property type="evidence" value="ECO:0007669"/>
    <property type="project" value="TreeGrafter"/>
</dbReference>
<dbReference type="Proteomes" id="UP000323386">
    <property type="component" value="Unassembled WGS sequence"/>
</dbReference>
<evidence type="ECO:0000313" key="7">
    <source>
        <dbReference type="EMBL" id="SPO35008.1"/>
    </source>
</evidence>
<evidence type="ECO:0000256" key="1">
    <source>
        <dbReference type="ARBA" id="ARBA00004141"/>
    </source>
</evidence>
<reference evidence="7 8" key="1">
    <citation type="submission" date="2018-03" db="EMBL/GenBank/DDBJ databases">
        <authorList>
            <person name="Guldener U."/>
        </authorList>
    </citation>
    <scope>NUCLEOTIDE SEQUENCE [LARGE SCALE GENOMIC DNA]</scope>
    <source>
        <strain evidence="7 8">DAOM196992</strain>
    </source>
</reference>
<dbReference type="PANTHER" id="PTHR21389:SF0">
    <property type="entry name" value="ETOPOSIDE-INDUCED PROTEIN 2.4 HOMOLOG"/>
    <property type="match status" value="1"/>
</dbReference>
<evidence type="ECO:0000256" key="6">
    <source>
        <dbReference type="SAM" id="Phobius"/>
    </source>
</evidence>
<organism evidence="7 8">
    <name type="scientific">Pseudozyma flocculosa</name>
    <dbReference type="NCBI Taxonomy" id="84751"/>
    <lineage>
        <taxon>Eukaryota</taxon>
        <taxon>Fungi</taxon>
        <taxon>Dikarya</taxon>
        <taxon>Basidiomycota</taxon>
        <taxon>Ustilaginomycotina</taxon>
        <taxon>Ustilaginomycetes</taxon>
        <taxon>Ustilaginales</taxon>
        <taxon>Ustilaginaceae</taxon>
        <taxon>Pseudozyma</taxon>
    </lineage>
</organism>
<gene>
    <name evidence="7" type="ORF">PSFLO_00479</name>
</gene>
<accession>A0A5C3ERY1</accession>
<dbReference type="EMBL" id="OOIP01000001">
    <property type="protein sequence ID" value="SPO35008.1"/>
    <property type="molecule type" value="Genomic_DNA"/>
</dbReference>
<keyword evidence="4 6" id="KW-0472">Membrane</keyword>
<evidence type="ECO:0000313" key="8">
    <source>
        <dbReference type="Proteomes" id="UP000323386"/>
    </source>
</evidence>
<protein>
    <submittedName>
        <fullName evidence="7">Uncharacterized protein</fullName>
    </submittedName>
</protein>
<comment type="subcellular location">
    <subcellularLocation>
        <location evidence="1">Membrane</location>
        <topology evidence="1">Multi-pass membrane protein</topology>
    </subcellularLocation>
</comment>
<feature type="compositionally biased region" description="Basic residues" evidence="5">
    <location>
        <begin position="532"/>
        <end position="542"/>
    </location>
</feature>
<feature type="compositionally biased region" description="Polar residues" evidence="5">
    <location>
        <begin position="448"/>
        <end position="457"/>
    </location>
</feature>
<feature type="transmembrane region" description="Helical" evidence="6">
    <location>
        <begin position="220"/>
        <end position="239"/>
    </location>
</feature>
<feature type="region of interest" description="Disordered" evidence="5">
    <location>
        <begin position="439"/>
        <end position="471"/>
    </location>
</feature>
<keyword evidence="2 6" id="KW-0812">Transmembrane</keyword>
<keyword evidence="8" id="KW-1185">Reference proteome</keyword>
<dbReference type="Pfam" id="PF07264">
    <property type="entry name" value="EI24"/>
    <property type="match status" value="1"/>
</dbReference>
<sequence length="542" mass="57036">MLAHSAAHSAAVARKHRPLSVASVDLDIEGGGRIDEHYDTGLPWPLASSAQPLSWSAKGPAAQIPRLGLAHSAKAHLTWARAGWSDANRWPEAIRLIANSSEIRNGILKGLFLSGVIAALVFFLELAFLPTVLFEQPLVASHSDSASVNSPSEALGSLGNVFWLYPLIGGSYLLASSWTTDVAEAAYRLRHGHVRNALSIASFTPPAGTSRRLVRESYRLFLIVNYAAVVVLLGRIPYLGRPLSFLFMSFVDGYYCFEQAWIARGWSLERRTRYCEERWSYFVAFGLPSTAVSFFHPSGLLNLMLFMLVFPFCTVLAMLANPQPRISASGSSSTFSPDPSSAASNHDSTGPLSVFLPGRLPVFWPTIKLHRLVLRTFPALADVPQTATSKAFERSYAYSRVASGGIGIPGGGMGGVGAPSGRTAAQLVGGIWGGGAGASRNLGGGGSPNPSAWSSPQLGGEPNGAGLWGAAPMHPTGHAAAGAAASGYGAYSTSSDSMQTLHSRAGGPLSPSKVQNGAAGPPQAMPPPPPKGKARGNARKLD</sequence>